<evidence type="ECO:0000256" key="2">
    <source>
        <dbReference type="ARBA" id="ARBA00010871"/>
    </source>
</evidence>
<evidence type="ECO:0000256" key="3">
    <source>
        <dbReference type="ARBA" id="ARBA00022598"/>
    </source>
</evidence>
<evidence type="ECO:0000256" key="15">
    <source>
        <dbReference type="PIRSR" id="PIRSR039102-3"/>
    </source>
</evidence>
<dbReference type="Proteomes" id="UP000184041">
    <property type="component" value="Unassembled WGS sequence"/>
</dbReference>
<gene>
    <name evidence="13" type="primary">ddl</name>
    <name evidence="18" type="ORF">SAMN05443144_103111</name>
</gene>
<keyword evidence="4 15" id="KW-0479">Metal-binding</keyword>
<dbReference type="InterPro" id="IPR011761">
    <property type="entry name" value="ATP-grasp"/>
</dbReference>
<dbReference type="PROSITE" id="PS00843">
    <property type="entry name" value="DALA_DALA_LIGASE_1"/>
    <property type="match status" value="1"/>
</dbReference>
<keyword evidence="7 15" id="KW-0460">Magnesium</keyword>
<dbReference type="GO" id="GO:0046872">
    <property type="term" value="F:metal ion binding"/>
    <property type="evidence" value="ECO:0007669"/>
    <property type="project" value="UniProtKB-KW"/>
</dbReference>
<dbReference type="PROSITE" id="PS50975">
    <property type="entry name" value="ATP_GRASP"/>
    <property type="match status" value="1"/>
</dbReference>
<comment type="similarity">
    <text evidence="2 13">Belongs to the D-alanine--D-alanine ligase family.</text>
</comment>
<dbReference type="GO" id="GO:0005829">
    <property type="term" value="C:cytosol"/>
    <property type="evidence" value="ECO:0007669"/>
    <property type="project" value="TreeGrafter"/>
</dbReference>
<dbReference type="Gene3D" id="3.40.50.20">
    <property type="match status" value="1"/>
</dbReference>
<organism evidence="18 19">
    <name type="scientific">Fodinibius roseus</name>
    <dbReference type="NCBI Taxonomy" id="1194090"/>
    <lineage>
        <taxon>Bacteria</taxon>
        <taxon>Pseudomonadati</taxon>
        <taxon>Balneolota</taxon>
        <taxon>Balneolia</taxon>
        <taxon>Balneolales</taxon>
        <taxon>Balneolaceae</taxon>
        <taxon>Fodinibius</taxon>
    </lineage>
</organism>
<dbReference type="NCBIfam" id="NF002528">
    <property type="entry name" value="PRK01966.1-4"/>
    <property type="match status" value="1"/>
</dbReference>
<dbReference type="EMBL" id="FQUS01000003">
    <property type="protein sequence ID" value="SHE75810.1"/>
    <property type="molecule type" value="Genomic_DNA"/>
</dbReference>
<evidence type="ECO:0000256" key="16">
    <source>
        <dbReference type="PROSITE-ProRule" id="PRU00409"/>
    </source>
</evidence>
<dbReference type="InterPro" id="IPR000291">
    <property type="entry name" value="D-Ala_lig_Van_CS"/>
</dbReference>
<evidence type="ECO:0000256" key="8">
    <source>
        <dbReference type="ARBA" id="ARBA00022960"/>
    </source>
</evidence>
<evidence type="ECO:0000256" key="11">
    <source>
        <dbReference type="ARBA" id="ARBA00023316"/>
    </source>
</evidence>
<accession>A0A1M4W3T7</accession>
<evidence type="ECO:0000256" key="9">
    <source>
        <dbReference type="ARBA" id="ARBA00022984"/>
    </source>
</evidence>
<dbReference type="OrthoDB" id="9813261at2"/>
<sequence>MSHRNIVVAFGGVSPEHEVSVLSAMQAMSSLEDTDYTIIPLYISKSGRWLTGPPLLDLENYQDLDALVNRATACTFAHNDLGKPVLQETEKKGLFRSPQQHPIHAVIPAFHGSEGENGAFQGTCEMYNIAYAGSRVLASSLGMDKVKAKELCRAHNLPVVDEFDFYEREWVKDRQSVLHYAEKISYPVMVKPVSLGSSIGVAKAEDEQALTEAVETAFRYDNNLMIEQAVTPLMEINCSVLGTPEKMQTSVCERPLGQEETLSFEDKYQSDGGGPKGMASADRVIPADISDELAGHIQSLSRNIFTIFRASGVARLDFLVNADTKEVYFNEINTIPGSFSFYLWEENGMNMRELMLTLIEIALQQHKLKIGRIRSYDTNLLSEKAVKGIKGLKGTKQPSE</sequence>
<dbReference type="HAMAP" id="MF_00047">
    <property type="entry name" value="Dala_Dala_lig"/>
    <property type="match status" value="1"/>
</dbReference>
<comment type="subcellular location">
    <subcellularLocation>
        <location evidence="13">Cytoplasm</location>
    </subcellularLocation>
</comment>
<dbReference type="UniPathway" id="UPA00219"/>
<dbReference type="SUPFAM" id="SSF56059">
    <property type="entry name" value="Glutathione synthetase ATP-binding domain-like"/>
    <property type="match status" value="1"/>
</dbReference>
<dbReference type="GO" id="GO:0008716">
    <property type="term" value="F:D-alanine-D-alanine ligase activity"/>
    <property type="evidence" value="ECO:0007669"/>
    <property type="project" value="UniProtKB-UniRule"/>
</dbReference>
<dbReference type="InterPro" id="IPR011095">
    <property type="entry name" value="Dala_Dala_lig_C"/>
</dbReference>
<reference evidence="18 19" key="1">
    <citation type="submission" date="2016-11" db="EMBL/GenBank/DDBJ databases">
        <authorList>
            <person name="Jaros S."/>
            <person name="Januszkiewicz K."/>
            <person name="Wedrychowicz H."/>
        </authorList>
    </citation>
    <scope>NUCLEOTIDE SEQUENCE [LARGE SCALE GENOMIC DNA]</scope>
    <source>
        <strain evidence="18 19">DSM 21986</strain>
    </source>
</reference>
<dbReference type="PANTHER" id="PTHR23132:SF25">
    <property type="entry name" value="D-ALANINE--D-ALANINE LIGASE A"/>
    <property type="match status" value="1"/>
</dbReference>
<feature type="binding site" evidence="15">
    <location>
        <position position="317"/>
    </location>
    <ligand>
        <name>Mg(2+)</name>
        <dbReference type="ChEBI" id="CHEBI:18420"/>
        <label>1</label>
    </ligand>
</feature>
<feature type="domain" description="ATP-grasp" evidence="17">
    <location>
        <begin position="149"/>
        <end position="360"/>
    </location>
</feature>
<dbReference type="PIRSF" id="PIRSF039102">
    <property type="entry name" value="Ddl/VanB"/>
    <property type="match status" value="1"/>
</dbReference>
<evidence type="ECO:0000313" key="19">
    <source>
        <dbReference type="Proteomes" id="UP000184041"/>
    </source>
</evidence>
<evidence type="ECO:0000313" key="18">
    <source>
        <dbReference type="EMBL" id="SHE75810.1"/>
    </source>
</evidence>
<dbReference type="Pfam" id="PF01820">
    <property type="entry name" value="Dala_Dala_lig_N"/>
    <property type="match status" value="1"/>
</dbReference>
<evidence type="ECO:0000256" key="7">
    <source>
        <dbReference type="ARBA" id="ARBA00022842"/>
    </source>
</evidence>
<evidence type="ECO:0000256" key="5">
    <source>
        <dbReference type="ARBA" id="ARBA00022741"/>
    </source>
</evidence>
<comment type="cofactor">
    <cofactor evidence="1">
        <name>Mn(2+)</name>
        <dbReference type="ChEBI" id="CHEBI:29035"/>
    </cofactor>
</comment>
<dbReference type="EC" id="6.3.2.4" evidence="13"/>
<keyword evidence="11 13" id="KW-0961">Cell wall biogenesis/degradation</keyword>
<dbReference type="GO" id="GO:0071555">
    <property type="term" value="P:cell wall organization"/>
    <property type="evidence" value="ECO:0007669"/>
    <property type="project" value="UniProtKB-KW"/>
</dbReference>
<evidence type="ECO:0000256" key="13">
    <source>
        <dbReference type="HAMAP-Rule" id="MF_00047"/>
    </source>
</evidence>
<keyword evidence="6 16" id="KW-0067">ATP-binding</keyword>
<dbReference type="AlphaFoldDB" id="A0A1M4W3T7"/>
<comment type="function">
    <text evidence="13">Cell wall formation.</text>
</comment>
<feature type="active site" evidence="14">
    <location>
        <position position="197"/>
    </location>
</feature>
<evidence type="ECO:0000256" key="14">
    <source>
        <dbReference type="PIRSR" id="PIRSR039102-1"/>
    </source>
</evidence>
<dbReference type="InterPro" id="IPR011127">
    <property type="entry name" value="Dala_Dala_lig_N"/>
</dbReference>
<dbReference type="GO" id="GO:0008360">
    <property type="term" value="P:regulation of cell shape"/>
    <property type="evidence" value="ECO:0007669"/>
    <property type="project" value="UniProtKB-KW"/>
</dbReference>
<feature type="binding site" evidence="15">
    <location>
        <position position="331"/>
    </location>
    <ligand>
        <name>Mg(2+)</name>
        <dbReference type="ChEBI" id="CHEBI:18420"/>
        <label>1</label>
    </ligand>
</feature>
<evidence type="ECO:0000256" key="6">
    <source>
        <dbReference type="ARBA" id="ARBA00022840"/>
    </source>
</evidence>
<dbReference type="STRING" id="1194090.SAMN05443144_103111"/>
<feature type="binding site" evidence="15">
    <location>
        <position position="333"/>
    </location>
    <ligand>
        <name>Mg(2+)</name>
        <dbReference type="ChEBI" id="CHEBI:18420"/>
        <label>2</label>
    </ligand>
</feature>
<keyword evidence="8 13" id="KW-0133">Cell shape</keyword>
<keyword evidence="13" id="KW-0963">Cytoplasm</keyword>
<dbReference type="RefSeq" id="WP_073059595.1">
    <property type="nucleotide sequence ID" value="NZ_FQUS01000003.1"/>
</dbReference>
<comment type="catalytic activity">
    <reaction evidence="12 13">
        <text>2 D-alanine + ATP = D-alanyl-D-alanine + ADP + phosphate + H(+)</text>
        <dbReference type="Rhea" id="RHEA:11224"/>
        <dbReference type="ChEBI" id="CHEBI:15378"/>
        <dbReference type="ChEBI" id="CHEBI:30616"/>
        <dbReference type="ChEBI" id="CHEBI:43474"/>
        <dbReference type="ChEBI" id="CHEBI:57416"/>
        <dbReference type="ChEBI" id="CHEBI:57822"/>
        <dbReference type="ChEBI" id="CHEBI:456216"/>
        <dbReference type="EC" id="6.3.2.4"/>
    </reaction>
</comment>
<keyword evidence="19" id="KW-1185">Reference proteome</keyword>
<keyword evidence="5 16" id="KW-0547">Nucleotide-binding</keyword>
<proteinExistence type="inferred from homology"/>
<feature type="active site" evidence="14">
    <location>
        <position position="338"/>
    </location>
</feature>
<keyword evidence="9 13" id="KW-0573">Peptidoglycan synthesis</keyword>
<dbReference type="PANTHER" id="PTHR23132">
    <property type="entry name" value="D-ALANINE--D-ALANINE LIGASE"/>
    <property type="match status" value="1"/>
</dbReference>
<keyword evidence="10 15" id="KW-0464">Manganese</keyword>
<feature type="binding site" evidence="15">
    <location>
        <position position="331"/>
    </location>
    <ligand>
        <name>Mg(2+)</name>
        <dbReference type="ChEBI" id="CHEBI:18420"/>
        <label>2</label>
    </ligand>
</feature>
<dbReference type="PROSITE" id="PS00844">
    <property type="entry name" value="DALA_DALA_LIGASE_2"/>
    <property type="match status" value="1"/>
</dbReference>
<dbReference type="Gene3D" id="3.30.470.20">
    <property type="entry name" value="ATP-grasp fold, B domain"/>
    <property type="match status" value="1"/>
</dbReference>
<evidence type="ECO:0000256" key="4">
    <source>
        <dbReference type="ARBA" id="ARBA00022723"/>
    </source>
</evidence>
<comment type="pathway">
    <text evidence="13">Cell wall biogenesis; peptidoglycan biosynthesis.</text>
</comment>
<evidence type="ECO:0000256" key="1">
    <source>
        <dbReference type="ARBA" id="ARBA00001936"/>
    </source>
</evidence>
<dbReference type="Gene3D" id="3.30.1490.20">
    <property type="entry name" value="ATP-grasp fold, A domain"/>
    <property type="match status" value="1"/>
</dbReference>
<name>A0A1M4W3T7_9BACT</name>
<dbReference type="GO" id="GO:0005524">
    <property type="term" value="F:ATP binding"/>
    <property type="evidence" value="ECO:0007669"/>
    <property type="project" value="UniProtKB-UniRule"/>
</dbReference>
<dbReference type="InterPro" id="IPR005905">
    <property type="entry name" value="D_ala_D_ala"/>
</dbReference>
<feature type="active site" evidence="14">
    <location>
        <position position="16"/>
    </location>
</feature>
<dbReference type="GO" id="GO:0009252">
    <property type="term" value="P:peptidoglycan biosynthetic process"/>
    <property type="evidence" value="ECO:0007669"/>
    <property type="project" value="UniProtKB-UniRule"/>
</dbReference>
<evidence type="ECO:0000256" key="10">
    <source>
        <dbReference type="ARBA" id="ARBA00023211"/>
    </source>
</evidence>
<dbReference type="Pfam" id="PF07478">
    <property type="entry name" value="Dala_Dala_lig_C"/>
    <property type="match status" value="1"/>
</dbReference>
<evidence type="ECO:0000259" key="17">
    <source>
        <dbReference type="PROSITE" id="PS50975"/>
    </source>
</evidence>
<dbReference type="SUPFAM" id="SSF52440">
    <property type="entry name" value="PreATP-grasp domain"/>
    <property type="match status" value="1"/>
</dbReference>
<evidence type="ECO:0000256" key="12">
    <source>
        <dbReference type="ARBA" id="ARBA00047614"/>
    </source>
</evidence>
<dbReference type="InterPro" id="IPR013815">
    <property type="entry name" value="ATP_grasp_subdomain_1"/>
</dbReference>
<protein>
    <recommendedName>
        <fullName evidence="13">D-alanine--D-alanine ligase</fullName>
        <ecNumber evidence="13">6.3.2.4</ecNumber>
    </recommendedName>
    <alternativeName>
        <fullName evidence="13">D-Ala-D-Ala ligase</fullName>
    </alternativeName>
    <alternativeName>
        <fullName evidence="13">D-alanylalanine synthetase</fullName>
    </alternativeName>
</protein>
<keyword evidence="3 13" id="KW-0436">Ligase</keyword>
<dbReference type="InterPro" id="IPR016185">
    <property type="entry name" value="PreATP-grasp_dom_sf"/>
</dbReference>
<comment type="cofactor">
    <cofactor evidence="15">
        <name>Mg(2+)</name>
        <dbReference type="ChEBI" id="CHEBI:18420"/>
    </cofactor>
    <cofactor evidence="15">
        <name>Mn(2+)</name>
        <dbReference type="ChEBI" id="CHEBI:29035"/>
    </cofactor>
    <text evidence="15">Binds 2 magnesium or manganese ions per subunit.</text>
</comment>